<comment type="caution">
    <text evidence="3">The sequence shown here is derived from an EMBL/GenBank/DDBJ whole genome shotgun (WGS) entry which is preliminary data.</text>
</comment>
<dbReference type="InterPro" id="IPR036705">
    <property type="entry name" value="Ribosyl_crysJ1_sf"/>
</dbReference>
<gene>
    <name evidence="3" type="ORF">ACFOEV_00590</name>
</gene>
<evidence type="ECO:0000313" key="3">
    <source>
        <dbReference type="EMBL" id="MFC3282102.1"/>
    </source>
</evidence>
<dbReference type="RefSeq" id="WP_386770525.1">
    <property type="nucleotide sequence ID" value="NZ_JBHRUG010000001.1"/>
</dbReference>
<dbReference type="Pfam" id="PF03747">
    <property type="entry name" value="ADP_ribosyl_GH"/>
    <property type="match status" value="1"/>
</dbReference>
<comment type="similarity">
    <text evidence="1">Belongs to the ADP-ribosylglycohydrolase family.</text>
</comment>
<reference evidence="4" key="1">
    <citation type="journal article" date="2019" name="Int. J. Syst. Evol. Microbiol.">
        <title>The Global Catalogue of Microorganisms (GCM) 10K type strain sequencing project: providing services to taxonomists for standard genome sequencing and annotation.</title>
        <authorList>
            <consortium name="The Broad Institute Genomics Platform"/>
            <consortium name="The Broad Institute Genome Sequencing Center for Infectious Disease"/>
            <person name="Wu L."/>
            <person name="Ma J."/>
        </authorList>
    </citation>
    <scope>NUCLEOTIDE SEQUENCE [LARGE SCALE GENOMIC DNA]</scope>
    <source>
        <strain evidence="4">CECT 7698</strain>
    </source>
</reference>
<dbReference type="SUPFAM" id="SSF101478">
    <property type="entry name" value="ADP-ribosylglycohydrolase"/>
    <property type="match status" value="1"/>
</dbReference>
<evidence type="ECO:0000313" key="4">
    <source>
        <dbReference type="Proteomes" id="UP001595579"/>
    </source>
</evidence>
<dbReference type="EMBL" id="JBHRUG010000001">
    <property type="protein sequence ID" value="MFC3282102.1"/>
    <property type="molecule type" value="Genomic_DNA"/>
</dbReference>
<dbReference type="Gene3D" id="1.10.4080.10">
    <property type="entry name" value="ADP-ribosylation/Crystallin J1"/>
    <property type="match status" value="1"/>
</dbReference>
<keyword evidence="2" id="KW-0378">Hydrolase</keyword>
<dbReference type="InterPro" id="IPR050792">
    <property type="entry name" value="ADP-ribosylglycohydrolase"/>
</dbReference>
<evidence type="ECO:0000256" key="1">
    <source>
        <dbReference type="ARBA" id="ARBA00010702"/>
    </source>
</evidence>
<dbReference type="PANTHER" id="PTHR16222:SF24">
    <property type="entry name" value="ADP-RIBOSYLHYDROLASE ARH3"/>
    <property type="match status" value="1"/>
</dbReference>
<organism evidence="3 4">
    <name type="scientific">Litchfieldella rifensis</name>
    <dbReference type="NCBI Taxonomy" id="762643"/>
    <lineage>
        <taxon>Bacteria</taxon>
        <taxon>Pseudomonadati</taxon>
        <taxon>Pseudomonadota</taxon>
        <taxon>Gammaproteobacteria</taxon>
        <taxon>Oceanospirillales</taxon>
        <taxon>Halomonadaceae</taxon>
        <taxon>Litchfieldella</taxon>
    </lineage>
</organism>
<proteinExistence type="inferred from homology"/>
<dbReference type="Proteomes" id="UP001595579">
    <property type="component" value="Unassembled WGS sequence"/>
</dbReference>
<accession>A0ABV7LIM4</accession>
<name>A0ABV7LIM4_9GAMM</name>
<dbReference type="PANTHER" id="PTHR16222">
    <property type="entry name" value="ADP-RIBOSYLGLYCOHYDROLASE"/>
    <property type="match status" value="1"/>
</dbReference>
<keyword evidence="4" id="KW-1185">Reference proteome</keyword>
<evidence type="ECO:0000256" key="2">
    <source>
        <dbReference type="ARBA" id="ARBA00022801"/>
    </source>
</evidence>
<protein>
    <submittedName>
        <fullName evidence="3">ADP-ribosylglycohydrolase family protein</fullName>
    </submittedName>
</protein>
<dbReference type="InterPro" id="IPR005502">
    <property type="entry name" value="Ribosyl_crysJ1"/>
</dbReference>
<sequence>MNANITLQERFSGCLLGGAVGDALGAPVEFMSRQEILERFGPEGIGTYARAYGGLGRITDDTQMTLFTAEGLLRSWVRGSIKGITHYPSILCHAYMRWLLTQGERPASEMQGIMADSIEQAPGWLFSHQELHHRRAPGNTCLSALRTKARFGDMAENDSKGCGGVMRVAPIGLFGHLAGHNLEVFELGCEAAALTHGHPTGQHPAGALAVMISLLARGCTIQQALQEASGYLHALDDTGDTLSAIEKAERLAATDTPHQEAITQLGQGWVAEEALAISLYCALVAENFRHGVMLAVNHDGDSDSTGAITGNLLGVLLGVKAIPDEWLESLELREVITEVAEDLASFQRWDIDDYDGADNDWIWEKYPGY</sequence>